<gene>
    <name evidence="2" type="ORF">ERUC_LOCUS44238</name>
</gene>
<accession>A0ABC8M6C4</accession>
<evidence type="ECO:0000313" key="3">
    <source>
        <dbReference type="Proteomes" id="UP001642260"/>
    </source>
</evidence>
<feature type="compositionally biased region" description="Polar residues" evidence="1">
    <location>
        <begin position="74"/>
        <end position="90"/>
    </location>
</feature>
<feature type="compositionally biased region" description="Low complexity" evidence="1">
    <location>
        <begin position="1"/>
        <end position="14"/>
    </location>
</feature>
<evidence type="ECO:0000313" key="2">
    <source>
        <dbReference type="EMBL" id="CAH8391755.1"/>
    </source>
</evidence>
<feature type="region of interest" description="Disordered" evidence="1">
    <location>
        <begin position="1"/>
        <end position="27"/>
    </location>
</feature>
<protein>
    <submittedName>
        <fullName evidence="2">Uncharacterized protein</fullName>
    </submittedName>
</protein>
<dbReference type="AlphaFoldDB" id="A0ABC8M6C4"/>
<keyword evidence="3" id="KW-1185">Reference proteome</keyword>
<dbReference type="EMBL" id="CAKOAT010964042">
    <property type="protein sequence ID" value="CAH8391755.1"/>
    <property type="molecule type" value="Genomic_DNA"/>
</dbReference>
<comment type="caution">
    <text evidence="2">The sequence shown here is derived from an EMBL/GenBank/DDBJ whole genome shotgun (WGS) entry which is preliminary data.</text>
</comment>
<reference evidence="2 3" key="1">
    <citation type="submission" date="2022-03" db="EMBL/GenBank/DDBJ databases">
        <authorList>
            <person name="Macdonald S."/>
            <person name="Ahmed S."/>
            <person name="Newling K."/>
        </authorList>
    </citation>
    <scope>NUCLEOTIDE SEQUENCE [LARGE SCALE GENOMIC DNA]</scope>
</reference>
<proteinExistence type="predicted"/>
<sequence>MKESSSDSPPSSHQDSNDAPDDIKPEPAINLTISKSGIDVENLAMETYFHTLSLKYFASYPPVGGCVREEHDQTQTSGKLQAPGCTSSMQ</sequence>
<organism evidence="2 3">
    <name type="scientific">Eruca vesicaria subsp. sativa</name>
    <name type="common">Garden rocket</name>
    <name type="synonym">Eruca sativa</name>
    <dbReference type="NCBI Taxonomy" id="29727"/>
    <lineage>
        <taxon>Eukaryota</taxon>
        <taxon>Viridiplantae</taxon>
        <taxon>Streptophyta</taxon>
        <taxon>Embryophyta</taxon>
        <taxon>Tracheophyta</taxon>
        <taxon>Spermatophyta</taxon>
        <taxon>Magnoliopsida</taxon>
        <taxon>eudicotyledons</taxon>
        <taxon>Gunneridae</taxon>
        <taxon>Pentapetalae</taxon>
        <taxon>rosids</taxon>
        <taxon>malvids</taxon>
        <taxon>Brassicales</taxon>
        <taxon>Brassicaceae</taxon>
        <taxon>Brassiceae</taxon>
        <taxon>Eruca</taxon>
    </lineage>
</organism>
<dbReference type="Proteomes" id="UP001642260">
    <property type="component" value="Unassembled WGS sequence"/>
</dbReference>
<name>A0ABC8M6C4_ERUVS</name>
<evidence type="ECO:0000256" key="1">
    <source>
        <dbReference type="SAM" id="MobiDB-lite"/>
    </source>
</evidence>
<feature type="region of interest" description="Disordered" evidence="1">
    <location>
        <begin position="68"/>
        <end position="90"/>
    </location>
</feature>